<proteinExistence type="predicted"/>
<dbReference type="AlphaFoldDB" id="A0A090QSS9"/>
<evidence type="ECO:0000256" key="1">
    <source>
        <dbReference type="ARBA" id="ARBA00023122"/>
    </source>
</evidence>
<dbReference type="SUPFAM" id="SSF54631">
    <property type="entry name" value="CBS-domain pair"/>
    <property type="match status" value="1"/>
</dbReference>
<protein>
    <submittedName>
        <fullName evidence="4">CBS domain protein</fullName>
    </submittedName>
</protein>
<dbReference type="InterPro" id="IPR000644">
    <property type="entry name" value="CBS_dom"/>
</dbReference>
<dbReference type="PANTHER" id="PTHR43080:SF2">
    <property type="entry name" value="CBS DOMAIN-CONTAINING PROTEIN"/>
    <property type="match status" value="1"/>
</dbReference>
<reference evidence="4 5" key="1">
    <citation type="journal article" date="2014" name="Genome Announc.">
        <title>Draft Genome Sequences of Two Vibrionaceae Species, Vibrio ponticus C121 and Photobacterium aphoticum C119, Isolated as Coral Reef Microbiota.</title>
        <authorList>
            <person name="Al-saari N."/>
            <person name="Meirelles P.M."/>
            <person name="Mino S."/>
            <person name="Suda W."/>
            <person name="Oshima K."/>
            <person name="Hattori M."/>
            <person name="Ohkuma M."/>
            <person name="Thompson F.L."/>
            <person name="Gomez-Gil B."/>
            <person name="Sawabe T."/>
            <person name="Sawabe T."/>
        </authorList>
    </citation>
    <scope>NUCLEOTIDE SEQUENCE [LARGE SCALE GENOMIC DNA]</scope>
    <source>
        <strain evidence="4 5">JCM 19237</strain>
    </source>
</reference>
<name>A0A090QSS9_9GAMM</name>
<dbReference type="PROSITE" id="PS51371">
    <property type="entry name" value="CBS"/>
    <property type="match status" value="2"/>
</dbReference>
<accession>A0A090QSS9</accession>
<feature type="domain" description="CBS" evidence="3">
    <location>
        <begin position="83"/>
        <end position="139"/>
    </location>
</feature>
<dbReference type="SMART" id="SM00116">
    <property type="entry name" value="CBS"/>
    <property type="match status" value="2"/>
</dbReference>
<dbReference type="STRING" id="754436.JCM19237_4255"/>
<feature type="domain" description="CBS" evidence="3">
    <location>
        <begin position="9"/>
        <end position="67"/>
    </location>
</feature>
<dbReference type="Proteomes" id="UP000029227">
    <property type="component" value="Unassembled WGS sequence"/>
</dbReference>
<comment type="caution">
    <text evidence="4">The sequence shown here is derived from an EMBL/GenBank/DDBJ whole genome shotgun (WGS) entry which is preliminary data.</text>
</comment>
<evidence type="ECO:0000313" key="5">
    <source>
        <dbReference type="Proteomes" id="UP000029227"/>
    </source>
</evidence>
<evidence type="ECO:0000256" key="2">
    <source>
        <dbReference type="PROSITE-ProRule" id="PRU00703"/>
    </source>
</evidence>
<organism evidence="4 5">
    <name type="scientific">Photobacterium aphoticum</name>
    <dbReference type="NCBI Taxonomy" id="754436"/>
    <lineage>
        <taxon>Bacteria</taxon>
        <taxon>Pseudomonadati</taxon>
        <taxon>Pseudomonadota</taxon>
        <taxon>Gammaproteobacteria</taxon>
        <taxon>Vibrionales</taxon>
        <taxon>Vibrionaceae</taxon>
        <taxon>Photobacterium</taxon>
    </lineage>
</organism>
<dbReference type="Gene3D" id="3.10.580.10">
    <property type="entry name" value="CBS-domain"/>
    <property type="match status" value="1"/>
</dbReference>
<sequence>MPTKVSEYMTQKVITVSPNAGIREAFFLMKDEAIRHLPVVDPEGALVGIVSDRELRRPGWVDESPDIGHDYALSDDLHIQDVMCKDIIHVRTYDTLTKAIGTILDHHVGAAPVLNKAGDLVGMLSAVDLLKAFQASLESQKSMKKSKAARA</sequence>
<evidence type="ECO:0000313" key="4">
    <source>
        <dbReference type="EMBL" id="GAL04889.1"/>
    </source>
</evidence>
<dbReference type="InterPro" id="IPR051257">
    <property type="entry name" value="Diverse_CBS-Domain"/>
</dbReference>
<dbReference type="InterPro" id="IPR046342">
    <property type="entry name" value="CBS_dom_sf"/>
</dbReference>
<evidence type="ECO:0000259" key="3">
    <source>
        <dbReference type="PROSITE" id="PS51371"/>
    </source>
</evidence>
<dbReference type="eggNOG" id="COG0517">
    <property type="taxonomic scope" value="Bacteria"/>
</dbReference>
<dbReference type="EMBL" id="BBMN01000005">
    <property type="protein sequence ID" value="GAL04889.1"/>
    <property type="molecule type" value="Genomic_DNA"/>
</dbReference>
<dbReference type="PANTHER" id="PTHR43080">
    <property type="entry name" value="CBS DOMAIN-CONTAINING PROTEIN CBSX3, MITOCHONDRIAL"/>
    <property type="match status" value="1"/>
</dbReference>
<keyword evidence="1 2" id="KW-0129">CBS domain</keyword>
<dbReference type="CDD" id="cd04584">
    <property type="entry name" value="CBS_pair_AcuB_like"/>
    <property type="match status" value="1"/>
</dbReference>
<gene>
    <name evidence="4" type="ORF">JCM19237_4255</name>
</gene>
<dbReference type="Pfam" id="PF00571">
    <property type="entry name" value="CBS"/>
    <property type="match status" value="2"/>
</dbReference>